<name>K3WBS1_GLOUD</name>
<dbReference type="InterPro" id="IPR011050">
    <property type="entry name" value="Pectin_lyase_fold/virulence"/>
</dbReference>
<evidence type="ECO:0000256" key="7">
    <source>
        <dbReference type="SAM" id="SignalP"/>
    </source>
</evidence>
<reference evidence="10" key="2">
    <citation type="submission" date="2010-04" db="EMBL/GenBank/DDBJ databases">
        <authorList>
            <person name="Buell R."/>
            <person name="Hamilton J."/>
            <person name="Hostetler J."/>
        </authorList>
    </citation>
    <scope>NUCLEOTIDE SEQUENCE [LARGE SCALE GENOMIC DNA]</scope>
    <source>
        <strain evidence="10">DAOM:BR144</strain>
    </source>
</reference>
<comment type="function">
    <text evidence="5">Pectinolytic enzymes consist of four classes of enzymes: pectin lyase, polygalacturonase, pectin methylesterase and rhamnogalacturonase. Among pectinolytic enzymes, pectin lyase is the most important in depolymerization of pectin, since it cleaves internal glycosidic bonds of highly methylated pectins.</text>
</comment>
<evidence type="ECO:0000256" key="4">
    <source>
        <dbReference type="ARBA" id="ARBA00036818"/>
    </source>
</evidence>
<evidence type="ECO:0000256" key="6">
    <source>
        <dbReference type="ARBA" id="ARBA00039082"/>
    </source>
</evidence>
<evidence type="ECO:0000259" key="8">
    <source>
        <dbReference type="SMART" id="SM00656"/>
    </source>
</evidence>
<dbReference type="PANTHER" id="PTHR31683:SF67">
    <property type="entry name" value="PECTIN LYASE F-RELATED"/>
    <property type="match status" value="1"/>
</dbReference>
<dbReference type="PANTHER" id="PTHR31683">
    <property type="entry name" value="PECTATE LYASE 18-RELATED"/>
    <property type="match status" value="1"/>
</dbReference>
<reference evidence="9" key="3">
    <citation type="submission" date="2014-11" db="UniProtKB">
        <authorList>
            <consortium name="EnsemblProtists"/>
        </authorList>
    </citation>
    <scope>IDENTIFICATION</scope>
    <source>
        <strain evidence="9">DAOM BR144</strain>
    </source>
</reference>
<comment type="catalytic activity">
    <reaction evidence="4">
        <text>Eliminative cleavage of (1-&gt;4)-alpha-D-galacturonan methyl ester to give oligosaccharides with 4-deoxy-6-O-methyl-alpha-D-galact-4-enuronosyl groups at their non-reducing ends.</text>
        <dbReference type="EC" id="4.2.2.10"/>
    </reaction>
</comment>
<keyword evidence="3" id="KW-0456">Lyase</keyword>
<keyword evidence="10" id="KW-1185">Reference proteome</keyword>
<protein>
    <recommendedName>
        <fullName evidence="6">pectin lyase</fullName>
        <ecNumber evidence="6">4.2.2.10</ecNumber>
    </recommendedName>
</protein>
<dbReference type="Gene3D" id="2.160.20.10">
    <property type="entry name" value="Single-stranded right-handed beta-helix, Pectin lyase-like"/>
    <property type="match status" value="1"/>
</dbReference>
<dbReference type="HOGENOM" id="CLU_021980_1_0_1"/>
<dbReference type="STRING" id="431595.K3WBS1"/>
<dbReference type="InterPro" id="IPR012334">
    <property type="entry name" value="Pectin_lyas_fold"/>
</dbReference>
<evidence type="ECO:0000256" key="5">
    <source>
        <dbReference type="ARBA" id="ARBA00037631"/>
    </source>
</evidence>
<dbReference type="AlphaFoldDB" id="K3WBS1"/>
<evidence type="ECO:0000313" key="9">
    <source>
        <dbReference type="EnsemblProtists" id="PYU1_T002412"/>
    </source>
</evidence>
<dbReference type="SUPFAM" id="SSF51126">
    <property type="entry name" value="Pectin lyase-like"/>
    <property type="match status" value="1"/>
</dbReference>
<sequence length="406" mass="43317">MKLICFPLLLSLVVLFVHNTTAVTIGSAPGLAAGTTGGGSATPVYPTTIAQLKSYLSDSTPRVIYLNRAFDYRGSEGSKTETGCRPKSNRECIAKKNGHKGQDVILQSGGMANTGGCIEGTPVSITYDIAATKNPLQVTDNKTLRGIGNAGVIIGKGLWINGNNVIIQNVHITNLNPHLIWGGDAIYIQGKNGGSTPMERVWIDHVKISLVGRQMMTTNTASVKSMTISNSDFDGRTSWSASCDGRHYWTFIFHGTQTRISMIKNYVHSTSGRSPKFGGSTDPKTDVVAHAVNNYWADNSGFSFDVAEKAFVLMEGNYFESTANPNLQDSTTTGSVFVPTSSNQNYCKLYLGRNCQLNVLDASGPLGGRQDSVAIARLAGLTAAYAPVAAKKLAKVTTNYGIGALN</sequence>
<organism evidence="9 10">
    <name type="scientific">Globisporangium ultimum (strain ATCC 200006 / CBS 805.95 / DAOM BR144)</name>
    <name type="common">Pythium ultimum</name>
    <dbReference type="NCBI Taxonomy" id="431595"/>
    <lineage>
        <taxon>Eukaryota</taxon>
        <taxon>Sar</taxon>
        <taxon>Stramenopiles</taxon>
        <taxon>Oomycota</taxon>
        <taxon>Peronosporomycetes</taxon>
        <taxon>Pythiales</taxon>
        <taxon>Pythiaceae</taxon>
        <taxon>Globisporangium</taxon>
    </lineage>
</organism>
<keyword evidence="2" id="KW-0325">Glycoprotein</keyword>
<dbReference type="SMART" id="SM00656">
    <property type="entry name" value="Amb_all"/>
    <property type="match status" value="1"/>
</dbReference>
<dbReference type="InterPro" id="IPR045032">
    <property type="entry name" value="PEL"/>
</dbReference>
<feature type="chain" id="PRO_5003871783" description="pectin lyase" evidence="7">
    <location>
        <begin position="23"/>
        <end position="406"/>
    </location>
</feature>
<evidence type="ECO:0000313" key="10">
    <source>
        <dbReference type="Proteomes" id="UP000019132"/>
    </source>
</evidence>
<dbReference type="Pfam" id="PF00544">
    <property type="entry name" value="Pectate_lyase_4"/>
    <property type="match status" value="1"/>
</dbReference>
<feature type="signal peptide" evidence="7">
    <location>
        <begin position="1"/>
        <end position="22"/>
    </location>
</feature>
<dbReference type="eggNOG" id="ENOG502QQGH">
    <property type="taxonomic scope" value="Eukaryota"/>
</dbReference>
<evidence type="ECO:0000256" key="1">
    <source>
        <dbReference type="ARBA" id="ARBA00023157"/>
    </source>
</evidence>
<dbReference type="EC" id="4.2.2.10" evidence="6"/>
<dbReference type="EnsemblProtists" id="PYU1_T002412">
    <property type="protein sequence ID" value="PYU1_T002412"/>
    <property type="gene ID" value="PYU1_G002409"/>
</dbReference>
<feature type="domain" description="Pectate lyase" evidence="8">
    <location>
        <begin position="97"/>
        <end position="325"/>
    </location>
</feature>
<dbReference type="VEuPathDB" id="FungiDB:PYU1_G002409"/>
<dbReference type="GO" id="GO:0047490">
    <property type="term" value="F:pectin lyase activity"/>
    <property type="evidence" value="ECO:0007669"/>
    <property type="project" value="UniProtKB-EC"/>
</dbReference>
<dbReference type="GO" id="GO:0030570">
    <property type="term" value="F:pectate lyase activity"/>
    <property type="evidence" value="ECO:0007669"/>
    <property type="project" value="InterPro"/>
</dbReference>
<keyword evidence="1" id="KW-1015">Disulfide bond</keyword>
<proteinExistence type="predicted"/>
<dbReference type="Proteomes" id="UP000019132">
    <property type="component" value="Unassembled WGS sequence"/>
</dbReference>
<keyword evidence="7" id="KW-0732">Signal</keyword>
<evidence type="ECO:0000256" key="2">
    <source>
        <dbReference type="ARBA" id="ARBA00023180"/>
    </source>
</evidence>
<dbReference type="InterPro" id="IPR002022">
    <property type="entry name" value="Pec_lyase"/>
</dbReference>
<reference evidence="10" key="1">
    <citation type="journal article" date="2010" name="Genome Biol.">
        <title>Genome sequence of the necrotrophic plant pathogen Pythium ultimum reveals original pathogenicity mechanisms and effector repertoire.</title>
        <authorList>
            <person name="Levesque C.A."/>
            <person name="Brouwer H."/>
            <person name="Cano L."/>
            <person name="Hamilton J.P."/>
            <person name="Holt C."/>
            <person name="Huitema E."/>
            <person name="Raffaele S."/>
            <person name="Robideau G.P."/>
            <person name="Thines M."/>
            <person name="Win J."/>
            <person name="Zerillo M.M."/>
            <person name="Beakes G.W."/>
            <person name="Boore J.L."/>
            <person name="Busam D."/>
            <person name="Dumas B."/>
            <person name="Ferriera S."/>
            <person name="Fuerstenberg S.I."/>
            <person name="Gachon C.M."/>
            <person name="Gaulin E."/>
            <person name="Govers F."/>
            <person name="Grenville-Briggs L."/>
            <person name="Horner N."/>
            <person name="Hostetler J."/>
            <person name="Jiang R.H."/>
            <person name="Johnson J."/>
            <person name="Krajaejun T."/>
            <person name="Lin H."/>
            <person name="Meijer H.J."/>
            <person name="Moore B."/>
            <person name="Morris P."/>
            <person name="Phuntmart V."/>
            <person name="Puiu D."/>
            <person name="Shetty J."/>
            <person name="Stajich J.E."/>
            <person name="Tripathy S."/>
            <person name="Wawra S."/>
            <person name="van West P."/>
            <person name="Whitty B.R."/>
            <person name="Coutinho P.M."/>
            <person name="Henrissat B."/>
            <person name="Martin F."/>
            <person name="Thomas P.D."/>
            <person name="Tyler B.M."/>
            <person name="De Vries R.P."/>
            <person name="Kamoun S."/>
            <person name="Yandell M."/>
            <person name="Tisserat N."/>
            <person name="Buell C.R."/>
        </authorList>
    </citation>
    <scope>NUCLEOTIDE SEQUENCE</scope>
    <source>
        <strain evidence="10">DAOM:BR144</strain>
    </source>
</reference>
<evidence type="ECO:0000256" key="3">
    <source>
        <dbReference type="ARBA" id="ARBA00023239"/>
    </source>
</evidence>
<accession>K3WBS1</accession>
<dbReference type="InParanoid" id="K3WBS1"/>